<accession>A0A9W4CT90</accession>
<sequence length="555" mass="64130">MKTITFYSYKGGVGRTLAAANFAVYLAKLGLKTVIIDFDLEAPGIDAKFHSLKVPEDHKGLLDYILHYQIHNQELCQIQDICLKVPFGDSTESIPLWLIPSGQYLSENYYKQLSQLDWGKIFSEELNGVAFFQQFIAYIKEDLKADFVIIDSRTGITEIAGLCTQQLADEVVMLSSMSSESIKVTKHIKNLIQKSQVAQALDKKIDVKVVVSRVPKPNDISTFKIRCYKRFEVEDNKLFFLFSSSLLEQNEFLALVSSNKDEELLKNYVSLFYGLNIELADKNIREQVENISKSLLSLPPQETEKRILEIAAMYPHPEVYRTAMRFFYFTKNEEAWINYGFKMVDLIPNDEEADNLLTNKLSEILSNISDKNKMETRKDKKLIENVLKFVEKRWIQGKLEPEKIEIFASFLADIGNYKKSLELVLPLCNRVQLDDITHIYIRLTAVKAASKDNQPELAEKLSLVALSLCKDKLEICYVSQEIFKYFYSKPVLQIAVDLAYKFDGIDDLVEVLQDAEYLQKLSRDQPTLYEDMNKLKLHKLADYFLKIYERSYYNL</sequence>
<dbReference type="InterPro" id="IPR027417">
    <property type="entry name" value="P-loop_NTPase"/>
</dbReference>
<dbReference type="Pfam" id="PF13614">
    <property type="entry name" value="AAA_31"/>
    <property type="match status" value="1"/>
</dbReference>
<dbReference type="GO" id="GO:0016887">
    <property type="term" value="F:ATP hydrolysis activity"/>
    <property type="evidence" value="ECO:0007669"/>
    <property type="project" value="TreeGrafter"/>
</dbReference>
<feature type="domain" description="AAA" evidence="1">
    <location>
        <begin position="1"/>
        <end position="196"/>
    </location>
</feature>
<dbReference type="InterPro" id="IPR025669">
    <property type="entry name" value="AAA_dom"/>
</dbReference>
<proteinExistence type="predicted"/>
<dbReference type="EMBL" id="LR882967">
    <property type="protein sequence ID" value="CAD5984702.1"/>
    <property type="molecule type" value="Genomic_DNA"/>
</dbReference>
<evidence type="ECO:0000259" key="1">
    <source>
        <dbReference type="Pfam" id="PF13614"/>
    </source>
</evidence>
<dbReference type="GO" id="GO:0051782">
    <property type="term" value="P:negative regulation of cell division"/>
    <property type="evidence" value="ECO:0007669"/>
    <property type="project" value="TreeGrafter"/>
</dbReference>
<dbReference type="GO" id="GO:0005524">
    <property type="term" value="F:ATP binding"/>
    <property type="evidence" value="ECO:0007669"/>
    <property type="project" value="TreeGrafter"/>
</dbReference>
<dbReference type="NCBIfam" id="NF047398">
    <property type="entry name" value="AAA_KGGVGR"/>
    <property type="match status" value="1"/>
</dbReference>
<dbReference type="PANTHER" id="PTHR43384">
    <property type="entry name" value="SEPTUM SITE-DETERMINING PROTEIN MIND HOMOLOG, CHLOROPLASTIC-RELATED"/>
    <property type="match status" value="1"/>
</dbReference>
<dbReference type="InterPro" id="IPR050625">
    <property type="entry name" value="ParA/MinD_ATPase"/>
</dbReference>
<organism evidence="2 3">
    <name type="scientific">Planktothrix pseudagardhii</name>
    <dbReference type="NCBI Taxonomy" id="132604"/>
    <lineage>
        <taxon>Bacteria</taxon>
        <taxon>Bacillati</taxon>
        <taxon>Cyanobacteriota</taxon>
        <taxon>Cyanophyceae</taxon>
        <taxon>Oscillatoriophycideae</taxon>
        <taxon>Oscillatoriales</taxon>
        <taxon>Microcoleaceae</taxon>
        <taxon>Planktothrix</taxon>
    </lineage>
</organism>
<dbReference type="PANTHER" id="PTHR43384:SF10">
    <property type="entry name" value="ATPASE INVOLVED IN CHROMOSOME PARTITIONING, PARA_MIND FAMILY"/>
    <property type="match status" value="1"/>
</dbReference>
<dbReference type="GO" id="GO:0005829">
    <property type="term" value="C:cytosol"/>
    <property type="evidence" value="ECO:0007669"/>
    <property type="project" value="TreeGrafter"/>
</dbReference>
<dbReference type="KEGG" id="ppsu:NO713_05306"/>
<gene>
    <name evidence="2" type="ORF">NO713_05306</name>
</gene>
<reference evidence="2" key="1">
    <citation type="submission" date="2020-09" db="EMBL/GenBank/DDBJ databases">
        <authorList>
            <person name="Blom J."/>
        </authorList>
    </citation>
    <scope>NUCLEOTIDE SEQUENCE</scope>
    <source>
        <strain evidence="2">No.713</strain>
    </source>
</reference>
<name>A0A9W4CT90_9CYAN</name>
<protein>
    <submittedName>
        <fullName evidence="2">ATPase involved in chromosome partitioning-like protein (Modular protein)</fullName>
    </submittedName>
</protein>
<dbReference type="GO" id="GO:0009898">
    <property type="term" value="C:cytoplasmic side of plasma membrane"/>
    <property type="evidence" value="ECO:0007669"/>
    <property type="project" value="TreeGrafter"/>
</dbReference>
<dbReference type="SUPFAM" id="SSF52540">
    <property type="entry name" value="P-loop containing nucleoside triphosphate hydrolases"/>
    <property type="match status" value="1"/>
</dbReference>
<dbReference type="AlphaFoldDB" id="A0A9W4CT90"/>
<evidence type="ECO:0000313" key="3">
    <source>
        <dbReference type="Proteomes" id="UP001153719"/>
    </source>
</evidence>
<keyword evidence="3" id="KW-1185">Reference proteome</keyword>
<dbReference type="RefSeq" id="WP_254175011.1">
    <property type="nucleotide sequence ID" value="NZ_LR882967.1"/>
</dbReference>
<evidence type="ECO:0000313" key="2">
    <source>
        <dbReference type="EMBL" id="CAD5984702.1"/>
    </source>
</evidence>
<dbReference type="Proteomes" id="UP001153719">
    <property type="component" value="Chromosome"/>
</dbReference>
<dbReference type="Gene3D" id="3.40.50.300">
    <property type="entry name" value="P-loop containing nucleotide triphosphate hydrolases"/>
    <property type="match status" value="1"/>
</dbReference>